<keyword evidence="4" id="KW-1185">Reference proteome</keyword>
<dbReference type="AlphaFoldDB" id="A0A9Q3E5P2"/>
<comment type="caution">
    <text evidence="3">The sequence shown here is derived from an EMBL/GenBank/DDBJ whole genome shotgun (WGS) entry which is preliminary data.</text>
</comment>
<keyword evidence="1" id="KW-0694">RNA-binding</keyword>
<dbReference type="PROSITE" id="PS50994">
    <property type="entry name" value="INTEGRASE"/>
    <property type="match status" value="1"/>
</dbReference>
<sequence>MTILSDVAAAFFIQSLNQDRELSGLVQTLYDIKPFKLNNVLDRVAVKKQVNTYADPVRITHQGTLIFKGIHLSPVHYAPEGKVNLLSVSQLLDHGLKPVFKGGAFLIKQDKKIISVFHQLGNLFATKIQSQSVFSMGSVKDWKDWHAVLGHPSDEYIKKLSGSFTSSNECQVCLHAKLKRLPHSRNLPTTYSPFIKIHIDTLEISPPSQQGNCYVLAIVDDYSRFNRFYLISEKGKAERYISSYLNELKNKLSIMPGYIHTDRGERGPPHSPQTNGVAERFNHSLLTKIRCLLAHSNIPISLWEEAAMHASMLLNHLPHKFLGMKSPNDLLVSRLSTIQPVRDLSQLLPFGIKVMVKNEFPISKVHVVGKVMKALTKDPLVLPAQAEPSQPRMVNLPELRRSLSKRSSLNEDDSEAQLPADCQTVDHEPVSRQEISSERAKSRYTYVPYYNTAPLDVSSGISTQNIIKGERCQRRAPDCFMLANVVTYKQALSNPNKEEAWRSAMKSEYDSLMNHNTGKLVPYPSNGAKEHLLHYFDTWASVGRNKTFKVLLILVVTQGYIPYQFDIETAFLHGEMDANVYVKQVKGFKVPGKEGWVWRLKKSLYGTKQAPRMWQAKLVSVLQELDLTSTRANNSLYSNQDRMLFLHVHVGDGFLIGKNEKDLLIFLEKLNRKLSLKYQRRPTHHLGYCIDWATDRTVYLSQQDLILQLLRDHDMDGSRDVKTPCNGNLLKELESVGDPVRITAFQQAIGSLNYLAQHTRPDISFTVNALSRHTAHPTNKHWVALKHLLRYLKGSSGLCLHYKRAISKEHDVIRWADVDYANDRMDRKSITGNLITYCGNPVSWLSKKQSVVAQSTTEAEFISMNICAKQLRWMTYLLQELNQKLTPPIIYNNNSGAVIISSQASLNPNTKHIEIRYQYVRELVLKNLLTVKQVGMNSMIADALTKPLGIQKVADICKKLHLKNQGGVL</sequence>
<dbReference type="InterPro" id="IPR001584">
    <property type="entry name" value="Integrase_cat-core"/>
</dbReference>
<dbReference type="Proteomes" id="UP000765509">
    <property type="component" value="Unassembled WGS sequence"/>
</dbReference>
<dbReference type="InterPro" id="IPR013103">
    <property type="entry name" value="RVT_2"/>
</dbReference>
<evidence type="ECO:0000313" key="4">
    <source>
        <dbReference type="Proteomes" id="UP000765509"/>
    </source>
</evidence>
<organism evidence="3 4">
    <name type="scientific">Austropuccinia psidii MF-1</name>
    <dbReference type="NCBI Taxonomy" id="1389203"/>
    <lineage>
        <taxon>Eukaryota</taxon>
        <taxon>Fungi</taxon>
        <taxon>Dikarya</taxon>
        <taxon>Basidiomycota</taxon>
        <taxon>Pucciniomycotina</taxon>
        <taxon>Pucciniomycetes</taxon>
        <taxon>Pucciniales</taxon>
        <taxon>Sphaerophragmiaceae</taxon>
        <taxon>Austropuccinia</taxon>
    </lineage>
</organism>
<accession>A0A9Q3E5P2</accession>
<dbReference type="InterPro" id="IPR012337">
    <property type="entry name" value="RNaseH-like_sf"/>
</dbReference>
<dbReference type="InterPro" id="IPR036397">
    <property type="entry name" value="RNaseH_sf"/>
</dbReference>
<dbReference type="GO" id="GO:0015074">
    <property type="term" value="P:DNA integration"/>
    <property type="evidence" value="ECO:0007669"/>
    <property type="project" value="InterPro"/>
</dbReference>
<feature type="domain" description="Integrase catalytic" evidence="2">
    <location>
        <begin position="189"/>
        <end position="335"/>
    </location>
</feature>
<proteinExistence type="predicted"/>
<evidence type="ECO:0000259" key="2">
    <source>
        <dbReference type="PROSITE" id="PS50994"/>
    </source>
</evidence>
<dbReference type="CDD" id="cd09272">
    <property type="entry name" value="RNase_HI_RT_Ty1"/>
    <property type="match status" value="1"/>
</dbReference>
<dbReference type="PANTHER" id="PTHR11439">
    <property type="entry name" value="GAG-POL-RELATED RETROTRANSPOSON"/>
    <property type="match status" value="1"/>
</dbReference>
<dbReference type="SUPFAM" id="SSF53098">
    <property type="entry name" value="Ribonuclease H-like"/>
    <property type="match status" value="1"/>
</dbReference>
<dbReference type="InterPro" id="IPR043502">
    <property type="entry name" value="DNA/RNA_pol_sf"/>
</dbReference>
<dbReference type="GO" id="GO:0003723">
    <property type="term" value="F:RNA binding"/>
    <property type="evidence" value="ECO:0007669"/>
    <property type="project" value="UniProtKB-KW"/>
</dbReference>
<name>A0A9Q3E5P2_9BASI</name>
<dbReference type="GO" id="GO:0005634">
    <property type="term" value="C:nucleus"/>
    <property type="evidence" value="ECO:0007669"/>
    <property type="project" value="UniProtKB-ARBA"/>
</dbReference>
<protein>
    <recommendedName>
        <fullName evidence="2">Integrase catalytic domain-containing protein</fullName>
    </recommendedName>
</protein>
<dbReference type="Gene3D" id="3.30.420.10">
    <property type="entry name" value="Ribonuclease H-like superfamily/Ribonuclease H"/>
    <property type="match status" value="2"/>
</dbReference>
<reference evidence="3" key="1">
    <citation type="submission" date="2021-03" db="EMBL/GenBank/DDBJ databases">
        <title>Draft genome sequence of rust myrtle Austropuccinia psidii MF-1, a brazilian biotype.</title>
        <authorList>
            <person name="Quecine M.C."/>
            <person name="Pachon D.M.R."/>
            <person name="Bonatelli M.L."/>
            <person name="Correr F.H."/>
            <person name="Franceschini L.M."/>
            <person name="Leite T.F."/>
            <person name="Margarido G.R.A."/>
            <person name="Almeida C.A."/>
            <person name="Ferrarezi J.A."/>
            <person name="Labate C.A."/>
        </authorList>
    </citation>
    <scope>NUCLEOTIDE SEQUENCE</scope>
    <source>
        <strain evidence="3">MF-1</strain>
    </source>
</reference>
<gene>
    <name evidence="3" type="ORF">O181_056165</name>
</gene>
<dbReference type="EMBL" id="AVOT02025268">
    <property type="protein sequence ID" value="MBW0516450.1"/>
    <property type="molecule type" value="Genomic_DNA"/>
</dbReference>
<dbReference type="SUPFAM" id="SSF56672">
    <property type="entry name" value="DNA/RNA polymerases"/>
    <property type="match status" value="1"/>
</dbReference>
<evidence type="ECO:0000313" key="3">
    <source>
        <dbReference type="EMBL" id="MBW0516450.1"/>
    </source>
</evidence>
<dbReference type="Pfam" id="PF07727">
    <property type="entry name" value="RVT_2"/>
    <property type="match status" value="1"/>
</dbReference>
<dbReference type="PANTHER" id="PTHR11439:SF517">
    <property type="entry name" value="CYSTEINE-RICH RLK (RECEPTOR-LIKE PROTEIN KINASE) 8"/>
    <property type="match status" value="1"/>
</dbReference>
<dbReference type="OrthoDB" id="2506833at2759"/>
<evidence type="ECO:0000256" key="1">
    <source>
        <dbReference type="ARBA" id="ARBA00022884"/>
    </source>
</evidence>